<dbReference type="GO" id="GO:0006753">
    <property type="term" value="P:nucleoside phosphate metabolic process"/>
    <property type="evidence" value="ECO:0007669"/>
    <property type="project" value="TreeGrafter"/>
</dbReference>
<dbReference type="EMBL" id="JAJFZV010000020">
    <property type="protein sequence ID" value="MCC3299735.1"/>
    <property type="molecule type" value="Genomic_DNA"/>
</dbReference>
<dbReference type="InterPro" id="IPR015797">
    <property type="entry name" value="NUDIX_hydrolase-like_dom_sf"/>
</dbReference>
<dbReference type="CDD" id="cd03424">
    <property type="entry name" value="NUDIX_ADPRase_Nudt5_UGPPase_Nudt14"/>
    <property type="match status" value="1"/>
</dbReference>
<accession>A0A9X1MI74</accession>
<dbReference type="GO" id="GO:0019693">
    <property type="term" value="P:ribose phosphate metabolic process"/>
    <property type="evidence" value="ECO:0007669"/>
    <property type="project" value="TreeGrafter"/>
</dbReference>
<comment type="cofactor">
    <cofactor evidence="1">
        <name>Mg(2+)</name>
        <dbReference type="ChEBI" id="CHEBI:18420"/>
    </cofactor>
</comment>
<dbReference type="Proteomes" id="UP001139158">
    <property type="component" value="Unassembled WGS sequence"/>
</dbReference>
<proteinExistence type="predicted"/>
<dbReference type="AlphaFoldDB" id="A0A9X1MI74"/>
<reference evidence="4" key="1">
    <citation type="submission" date="2021-10" db="EMBL/GenBank/DDBJ databases">
        <title>Novel species in genus Arthrobacter.</title>
        <authorList>
            <person name="Liu Y."/>
        </authorList>
    </citation>
    <scope>NUCLEOTIDE SEQUENCE</scope>
    <source>
        <strain evidence="4">Zg-Y453</strain>
    </source>
</reference>
<evidence type="ECO:0000256" key="2">
    <source>
        <dbReference type="ARBA" id="ARBA00022801"/>
    </source>
</evidence>
<dbReference type="RefSeq" id="WP_227897721.1">
    <property type="nucleotide sequence ID" value="NZ_CP099467.1"/>
</dbReference>
<evidence type="ECO:0000313" key="5">
    <source>
        <dbReference type="Proteomes" id="UP001139158"/>
    </source>
</evidence>
<evidence type="ECO:0000313" key="4">
    <source>
        <dbReference type="EMBL" id="MCC3299735.1"/>
    </source>
</evidence>
<keyword evidence="5" id="KW-1185">Reference proteome</keyword>
<dbReference type="GO" id="GO:0016787">
    <property type="term" value="F:hydrolase activity"/>
    <property type="evidence" value="ECO:0007669"/>
    <property type="project" value="UniProtKB-KW"/>
</dbReference>
<dbReference type="PANTHER" id="PTHR11839">
    <property type="entry name" value="UDP/ADP-SUGAR PYROPHOSPHATASE"/>
    <property type="match status" value="1"/>
</dbReference>
<dbReference type="SUPFAM" id="SSF55811">
    <property type="entry name" value="Nudix"/>
    <property type="match status" value="1"/>
</dbReference>
<sequence length="187" mass="19866">MSVARTQTETIQRVDGGVVFANPYLEVVQDSIIRPDGSAGQYVYTRGGFGVSCIAVADIDGVDHIALVRQHRYPVDEFVLELPGGGAATLEAEHAIRELEEETGLHAESAKLLGTFFQAPGTTTTMGSAWLTRVSAEETDPDFMEGESGAVTEWYSIEQIRDLMGNGGISSGVTLAALAIAFAGGHF</sequence>
<comment type="caution">
    <text evidence="4">The sequence shown here is derived from an EMBL/GenBank/DDBJ whole genome shotgun (WGS) entry which is preliminary data.</text>
</comment>
<dbReference type="InterPro" id="IPR000086">
    <property type="entry name" value="NUDIX_hydrolase_dom"/>
</dbReference>
<name>A0A9X1MI74_9MICC</name>
<dbReference type="PROSITE" id="PS51462">
    <property type="entry name" value="NUDIX"/>
    <property type="match status" value="1"/>
</dbReference>
<gene>
    <name evidence="4" type="ORF">LJ757_18320</name>
</gene>
<dbReference type="Pfam" id="PF00293">
    <property type="entry name" value="NUDIX"/>
    <property type="match status" value="1"/>
</dbReference>
<evidence type="ECO:0000256" key="1">
    <source>
        <dbReference type="ARBA" id="ARBA00001946"/>
    </source>
</evidence>
<organism evidence="4 5">
    <name type="scientific">Arthrobacter caoxuetaonis</name>
    <dbReference type="NCBI Taxonomy" id="2886935"/>
    <lineage>
        <taxon>Bacteria</taxon>
        <taxon>Bacillati</taxon>
        <taxon>Actinomycetota</taxon>
        <taxon>Actinomycetes</taxon>
        <taxon>Micrococcales</taxon>
        <taxon>Micrococcaceae</taxon>
        <taxon>Arthrobacter</taxon>
    </lineage>
</organism>
<dbReference type="Gene3D" id="3.90.79.10">
    <property type="entry name" value="Nucleoside Triphosphate Pyrophosphohydrolase"/>
    <property type="match status" value="1"/>
</dbReference>
<protein>
    <submittedName>
        <fullName evidence="4">NUDIX hydrolase</fullName>
    </submittedName>
</protein>
<dbReference type="GO" id="GO:0005829">
    <property type="term" value="C:cytosol"/>
    <property type="evidence" value="ECO:0007669"/>
    <property type="project" value="TreeGrafter"/>
</dbReference>
<evidence type="ECO:0000259" key="3">
    <source>
        <dbReference type="PROSITE" id="PS51462"/>
    </source>
</evidence>
<keyword evidence="2 4" id="KW-0378">Hydrolase</keyword>
<feature type="domain" description="Nudix hydrolase" evidence="3">
    <location>
        <begin position="46"/>
        <end position="177"/>
    </location>
</feature>
<dbReference type="PANTHER" id="PTHR11839:SF18">
    <property type="entry name" value="NUDIX HYDROLASE DOMAIN-CONTAINING PROTEIN"/>
    <property type="match status" value="1"/>
</dbReference>